<sequence>MENPIIDSSKFIDVPAYEPSQNCMSAINKVCPFHPRHPSVVEIDLTRCEGKFPSEFGWDKKDLTSFLNGYSHLSFYSILIPFTHSHPIANILICVGGWVHCPLTFSITFFSSSSCAVIKRYHIVDVKQKSFEWHNLDVNINNICGIRIDSIENLIGHGYGRLYGMRIVIDEKKDEEERMKRYLRFVHMCVEMKRRSIKDTGEMDCVFVFPEMTVKEVEEVLKIYAYLCNSLEGVNMYQLPHQSSFFDPDCVYSAKEVFADALPELLFSEYDYVKEYALFIQARRFEVGLDFLYEKKKMIEEYSSAYLARRIQIEDDIISEKSKMECALKIKTKVSDIQLGICRSNCLSSINSLYSDLEREMKKVQIEKDRMESIRKLRKGKEWRKDMEDTRTADLFSLFSSIHCSYSNAISECTRACPFLQGEKDRKEEDEKGERVKRLERRIVALERREKLFESHKEEMKKRERILKSNCDHLIQQIEIMKQKERELKEIYGIMAEEEPETPLKRRFHP</sequence>
<keyword evidence="1" id="KW-0175">Coiled coil</keyword>
<dbReference type="EMBL" id="BQXS01009975">
    <property type="protein sequence ID" value="GKT32353.1"/>
    <property type="molecule type" value="Genomic_DNA"/>
</dbReference>
<evidence type="ECO:0000313" key="2">
    <source>
        <dbReference type="EMBL" id="GKT32353.1"/>
    </source>
</evidence>
<name>A0ABQ5KLI8_9EUKA</name>
<reference evidence="2" key="1">
    <citation type="submission" date="2022-03" db="EMBL/GenBank/DDBJ databases">
        <title>Draft genome sequence of Aduncisulcus paluster, a free-living microaerophilic Fornicata.</title>
        <authorList>
            <person name="Yuyama I."/>
            <person name="Kume K."/>
            <person name="Tamura T."/>
            <person name="Inagaki Y."/>
            <person name="Hashimoto T."/>
        </authorList>
    </citation>
    <scope>NUCLEOTIDE SEQUENCE</scope>
    <source>
        <strain evidence="2">NY0171</strain>
    </source>
</reference>
<dbReference type="Proteomes" id="UP001057375">
    <property type="component" value="Unassembled WGS sequence"/>
</dbReference>
<feature type="coiled-coil region" evidence="1">
    <location>
        <begin position="347"/>
        <end position="374"/>
    </location>
</feature>
<protein>
    <submittedName>
        <fullName evidence="2">Uncharacterized protein</fullName>
    </submittedName>
</protein>
<evidence type="ECO:0000256" key="1">
    <source>
        <dbReference type="SAM" id="Coils"/>
    </source>
</evidence>
<keyword evidence="3" id="KW-1185">Reference proteome</keyword>
<proteinExistence type="predicted"/>
<feature type="coiled-coil region" evidence="1">
    <location>
        <begin position="429"/>
        <end position="491"/>
    </location>
</feature>
<gene>
    <name evidence="2" type="ORF">ADUPG1_006530</name>
</gene>
<accession>A0ABQ5KLI8</accession>
<organism evidence="2 3">
    <name type="scientific">Aduncisulcus paluster</name>
    <dbReference type="NCBI Taxonomy" id="2918883"/>
    <lineage>
        <taxon>Eukaryota</taxon>
        <taxon>Metamonada</taxon>
        <taxon>Carpediemonas-like organisms</taxon>
        <taxon>Aduncisulcus</taxon>
    </lineage>
</organism>
<comment type="caution">
    <text evidence="2">The sequence shown here is derived from an EMBL/GenBank/DDBJ whole genome shotgun (WGS) entry which is preliminary data.</text>
</comment>
<evidence type="ECO:0000313" key="3">
    <source>
        <dbReference type="Proteomes" id="UP001057375"/>
    </source>
</evidence>